<dbReference type="GO" id="GO:0016853">
    <property type="term" value="F:isomerase activity"/>
    <property type="evidence" value="ECO:0007669"/>
    <property type="project" value="UniProtKB-KW"/>
</dbReference>
<proteinExistence type="predicted"/>
<keyword evidence="2" id="KW-0670">Pyruvate</keyword>
<dbReference type="InterPro" id="IPR017517">
    <property type="entry name" value="Maleyloyr_isom"/>
</dbReference>
<dbReference type="Pfam" id="PF11716">
    <property type="entry name" value="MDMPI_N"/>
    <property type="match status" value="1"/>
</dbReference>
<keyword evidence="2" id="KW-0413">Isomerase</keyword>
<dbReference type="Proteomes" id="UP000319103">
    <property type="component" value="Unassembled WGS sequence"/>
</dbReference>
<feature type="domain" description="Mycothiol-dependent maleylpyruvate isomerase metal-binding" evidence="1">
    <location>
        <begin position="18"/>
        <end position="142"/>
    </location>
</feature>
<gene>
    <name evidence="2" type="ORF">E6W39_35790</name>
</gene>
<evidence type="ECO:0000259" key="1">
    <source>
        <dbReference type="Pfam" id="PF11716"/>
    </source>
</evidence>
<accession>A0A540WC91</accession>
<evidence type="ECO:0000313" key="2">
    <source>
        <dbReference type="EMBL" id="TQF06578.1"/>
    </source>
</evidence>
<dbReference type="InterPro" id="IPR034660">
    <property type="entry name" value="DinB/YfiT-like"/>
</dbReference>
<dbReference type="GO" id="GO:0046872">
    <property type="term" value="F:metal ion binding"/>
    <property type="evidence" value="ECO:0007669"/>
    <property type="project" value="InterPro"/>
</dbReference>
<sequence>MTDDRAPHSAAEVLRLYDEATASFGRRVAGVARNQWAAPTAYHGWSVGRLVGALTAEQARVPALLAGAGPELPAERAAAPEPTEPTATAAADWVRAAEAARTALAAPHALARTVRTADGERPAVAYCARLITELTVHTWDLAHATCQDPHLAPELVEFALRESGALPLAAGDPQARLLGLCGRHPAPLSALDPEVTG</sequence>
<keyword evidence="3" id="KW-1185">Reference proteome</keyword>
<organism evidence="2 3">
    <name type="scientific">Kitasatospora acidiphila</name>
    <dbReference type="NCBI Taxonomy" id="2567942"/>
    <lineage>
        <taxon>Bacteria</taxon>
        <taxon>Bacillati</taxon>
        <taxon>Actinomycetota</taxon>
        <taxon>Actinomycetes</taxon>
        <taxon>Kitasatosporales</taxon>
        <taxon>Streptomycetaceae</taxon>
        <taxon>Kitasatospora</taxon>
    </lineage>
</organism>
<comment type="caution">
    <text evidence="2">The sequence shown here is derived from an EMBL/GenBank/DDBJ whole genome shotgun (WGS) entry which is preliminary data.</text>
</comment>
<dbReference type="SUPFAM" id="SSF109854">
    <property type="entry name" value="DinB/YfiT-like putative metalloenzymes"/>
    <property type="match status" value="1"/>
</dbReference>
<dbReference type="InterPro" id="IPR024344">
    <property type="entry name" value="MDMPI_metal-binding"/>
</dbReference>
<dbReference type="Gene3D" id="1.20.120.450">
    <property type="entry name" value="dinb family like domain"/>
    <property type="match status" value="1"/>
</dbReference>
<dbReference type="AlphaFoldDB" id="A0A540WC91"/>
<dbReference type="NCBIfam" id="TIGR03083">
    <property type="entry name" value="maleylpyruvate isomerase family mycothiol-dependent enzyme"/>
    <property type="match status" value="1"/>
</dbReference>
<dbReference type="EMBL" id="VIGB01000003">
    <property type="protein sequence ID" value="TQF06578.1"/>
    <property type="molecule type" value="Genomic_DNA"/>
</dbReference>
<reference evidence="2 3" key="1">
    <citation type="submission" date="2019-06" db="EMBL/GenBank/DDBJ databases">
        <title>Description of Kitasatospora acidophila sp. nov. isolated from pine grove soil, and reclassification of Streptomyces novaecaesareae to Kitasatospora novaeceasareae comb. nov.</title>
        <authorList>
            <person name="Kim M.J."/>
        </authorList>
    </citation>
    <scope>NUCLEOTIDE SEQUENCE [LARGE SCALE GENOMIC DNA]</scope>
    <source>
        <strain evidence="2 3">MMS16-CNU292</strain>
    </source>
</reference>
<name>A0A540WC91_9ACTN</name>
<protein>
    <submittedName>
        <fullName evidence="2">Maleylpyruvate isomerase family mycothiol-dependent enzyme</fullName>
    </submittedName>
</protein>
<dbReference type="RefSeq" id="WP_141636992.1">
    <property type="nucleotide sequence ID" value="NZ_VIGB01000003.1"/>
</dbReference>
<evidence type="ECO:0000313" key="3">
    <source>
        <dbReference type="Proteomes" id="UP000319103"/>
    </source>
</evidence>
<dbReference type="OrthoDB" id="5185819at2"/>